<name>A0AC35U5Y5_9BILA</name>
<evidence type="ECO:0000313" key="2">
    <source>
        <dbReference type="WBParaSite" id="RSKR_0000801000.1"/>
    </source>
</evidence>
<organism evidence="1 2">
    <name type="scientific">Rhabditophanes sp. KR3021</name>
    <dbReference type="NCBI Taxonomy" id="114890"/>
    <lineage>
        <taxon>Eukaryota</taxon>
        <taxon>Metazoa</taxon>
        <taxon>Ecdysozoa</taxon>
        <taxon>Nematoda</taxon>
        <taxon>Chromadorea</taxon>
        <taxon>Rhabditida</taxon>
        <taxon>Tylenchina</taxon>
        <taxon>Panagrolaimomorpha</taxon>
        <taxon>Strongyloidoidea</taxon>
        <taxon>Alloionematidae</taxon>
        <taxon>Rhabditophanes</taxon>
    </lineage>
</organism>
<reference evidence="2" key="1">
    <citation type="submission" date="2016-11" db="UniProtKB">
        <authorList>
            <consortium name="WormBaseParasite"/>
        </authorList>
    </citation>
    <scope>IDENTIFICATION</scope>
    <source>
        <strain evidence="2">KR3021</strain>
    </source>
</reference>
<dbReference type="WBParaSite" id="RSKR_0000801000.1">
    <property type="protein sequence ID" value="RSKR_0000801000.1"/>
    <property type="gene ID" value="RSKR_0000801000"/>
</dbReference>
<proteinExistence type="predicted"/>
<dbReference type="Proteomes" id="UP000095286">
    <property type="component" value="Unplaced"/>
</dbReference>
<evidence type="ECO:0000313" key="1">
    <source>
        <dbReference type="Proteomes" id="UP000095286"/>
    </source>
</evidence>
<protein>
    <submittedName>
        <fullName evidence="2">CFAP91 domain-containing protein</fullName>
    </submittedName>
</protein>
<sequence>MTSPGIKPPRRSRKVSKVETFSDHIISNVLDESIEDRKPRFPRKYKNKKHSDYVSSLGFTFKRKATPETIARRENYCKNGFLKFKSKKPLNLVNKQVKNEFMEGSSAVYMYSYDSQVSNSRQKDIRHRKRKLSHTGKPNPKKRTLESDVSARCTRNTTKALHRLREISADRKNILAKRRKLVNCKETTPMNAADRKTELLTRAHNRIRVMRMQLIKDKEIAAKNKKIFEAKLYENETGYIRQSKEPYNDIDEYLDRPYEDPLDNPKLHISYLKMKRIPYCLDLNTRKVDDYMVVKKVEKPKSDEFDGELHIDRDLAVRVLENNIEANAHITDYVETDTHSYNNGLYIAYRSYMKLKEEIENAQLENKLVKPNFKHPTASPLKPSTSKYPISPPQTIPQDLKKCDLKFLQEIKLKKMFIPPVPVPTDQEDITTCFSPTNPTKMSAKLFNQAKRDMRYISNEENSIFYEENYVDAKELARLMVNNPKLNYARKEALDRLKREKRMVFRDKNKSRRLRRPKKKRIFKKEVDLVRITRSAKKEAQSSSATNDDNSSSEEITVRKRRRNIIISSDSDNEEETLTVQESIESESSEGTPIRSILRKRNPVVKKTHPTKNNTNVDLSHAYPFYLEEGILDASEFFPPNRNDGDYVESSYQILRKMPEDQIRTKNIKNIIKNKELQFDAFGDNDGMIRMLTNEAFDKLTREQYGDFAVEYAYKQKIKEIIPAKKEFPFIKEEINSNCCQEMASSSKHVERMDPLSRKLHALQEKAKSMIAEKNNIVNMMHQRMTASIVEKILEGHVDIVEEKLYKEFHPVKISRRKRNWKVSQRRNYRARLMSVQDEYRQLCDLVNPPQYKEIPNQRYLLADTIDEKRYFMDNHKVLWRKDNLTFI</sequence>
<accession>A0AC35U5Y5</accession>